<dbReference type="AlphaFoldDB" id="A0A2A9NKU3"/>
<feature type="non-terminal residue" evidence="1">
    <location>
        <position position="106"/>
    </location>
</feature>
<sequence>MAILCFGTYHGAPPVLCITVVSKVVAFVSRSWQFYYSTSLQLCAYLTLRWWSAFISRVSRCVHEYPPLRFPLHIFSQSTSAMDDHEFRALVKRIFARHCVSRALCF</sequence>
<gene>
    <name evidence="1" type="ORF">AMATHDRAFT_62074</name>
</gene>
<evidence type="ECO:0000313" key="2">
    <source>
        <dbReference type="Proteomes" id="UP000242287"/>
    </source>
</evidence>
<protein>
    <submittedName>
        <fullName evidence="1">Uncharacterized protein</fullName>
    </submittedName>
</protein>
<name>A0A2A9NKU3_9AGAR</name>
<evidence type="ECO:0000313" key="1">
    <source>
        <dbReference type="EMBL" id="PFH49954.1"/>
    </source>
</evidence>
<dbReference type="Proteomes" id="UP000242287">
    <property type="component" value="Unassembled WGS sequence"/>
</dbReference>
<keyword evidence="2" id="KW-1185">Reference proteome</keyword>
<dbReference type="EMBL" id="KZ302015">
    <property type="protein sequence ID" value="PFH49954.1"/>
    <property type="molecule type" value="Genomic_DNA"/>
</dbReference>
<accession>A0A2A9NKU3</accession>
<reference evidence="1 2" key="1">
    <citation type="submission" date="2014-02" db="EMBL/GenBank/DDBJ databases">
        <title>Transposable element dynamics among asymbiotic and ectomycorrhizal Amanita fungi.</title>
        <authorList>
            <consortium name="DOE Joint Genome Institute"/>
            <person name="Hess J."/>
            <person name="Skrede I."/>
            <person name="Wolfe B."/>
            <person name="LaButti K."/>
            <person name="Ohm R.A."/>
            <person name="Grigoriev I.V."/>
            <person name="Pringle A."/>
        </authorList>
    </citation>
    <scope>NUCLEOTIDE SEQUENCE [LARGE SCALE GENOMIC DNA]</scope>
    <source>
        <strain evidence="1 2">SKay4041</strain>
    </source>
</reference>
<organism evidence="1 2">
    <name type="scientific">Amanita thiersii Skay4041</name>
    <dbReference type="NCBI Taxonomy" id="703135"/>
    <lineage>
        <taxon>Eukaryota</taxon>
        <taxon>Fungi</taxon>
        <taxon>Dikarya</taxon>
        <taxon>Basidiomycota</taxon>
        <taxon>Agaricomycotina</taxon>
        <taxon>Agaricomycetes</taxon>
        <taxon>Agaricomycetidae</taxon>
        <taxon>Agaricales</taxon>
        <taxon>Pluteineae</taxon>
        <taxon>Amanitaceae</taxon>
        <taxon>Amanita</taxon>
    </lineage>
</organism>
<proteinExistence type="predicted"/>